<accession>A0ABT9V895</accession>
<comment type="caution">
    <text evidence="2">The sequence shown here is derived from an EMBL/GenBank/DDBJ whole genome shotgun (WGS) entry which is preliminary data.</text>
</comment>
<proteinExistence type="predicted"/>
<sequence length="269" mass="30448">MATQFSLAHLTLLECSPAEMTYIAAEAGYDFVSFRPIALGTVDEPQYPLAENKGLLRETKAALLKTGVKLLDIEMVRIYDQVNPKIYEPAFEVAAELGGRHVLTTVLTNDRSFTLDCFSEICELAKPYGLTIDLEFLPWYNVKTLKEAADIVNTVKQDNAGILVDTLHFHRSKVQLEELDALPSKWFHYAHVCDAPGEIPTTKEELIHTAREERFYLGEGGIPISDILNKLPEIPYSLEIPHAKRSREMSKLDYVKECLRTAKDYLEKN</sequence>
<dbReference type="PANTHER" id="PTHR12110">
    <property type="entry name" value="HYDROXYPYRUVATE ISOMERASE"/>
    <property type="match status" value="1"/>
</dbReference>
<dbReference type="RefSeq" id="WP_307151650.1">
    <property type="nucleotide sequence ID" value="NZ_JAUSTU010000021.1"/>
</dbReference>
<keyword evidence="3" id="KW-1185">Reference proteome</keyword>
<dbReference type="Proteomes" id="UP001231362">
    <property type="component" value="Unassembled WGS sequence"/>
</dbReference>
<dbReference type="EMBL" id="JAUSTU010000021">
    <property type="protein sequence ID" value="MDQ0157180.1"/>
    <property type="molecule type" value="Genomic_DNA"/>
</dbReference>
<dbReference type="InterPro" id="IPR013022">
    <property type="entry name" value="Xyl_isomerase-like_TIM-brl"/>
</dbReference>
<keyword evidence="2" id="KW-0413">Isomerase</keyword>
<dbReference type="InterPro" id="IPR036237">
    <property type="entry name" value="Xyl_isomerase-like_sf"/>
</dbReference>
<feature type="domain" description="Xylose isomerase-like TIM barrel" evidence="1">
    <location>
        <begin position="23"/>
        <end position="244"/>
    </location>
</feature>
<reference evidence="2 3" key="1">
    <citation type="submission" date="2023-07" db="EMBL/GenBank/DDBJ databases">
        <title>Genomic Encyclopedia of Type Strains, Phase IV (KMG-IV): sequencing the most valuable type-strain genomes for metagenomic binning, comparative biology and taxonomic classification.</title>
        <authorList>
            <person name="Goeker M."/>
        </authorList>
    </citation>
    <scope>NUCLEOTIDE SEQUENCE [LARGE SCALE GENOMIC DNA]</scope>
    <source>
        <strain evidence="2 3">DSM 23948</strain>
    </source>
</reference>
<evidence type="ECO:0000313" key="2">
    <source>
        <dbReference type="EMBL" id="MDQ0157180.1"/>
    </source>
</evidence>
<dbReference type="Pfam" id="PF01261">
    <property type="entry name" value="AP_endonuc_2"/>
    <property type="match status" value="1"/>
</dbReference>
<organism evidence="2 3">
    <name type="scientific">Anoxybacillus andreesenii</name>
    <dbReference type="NCBI Taxonomy" id="1325932"/>
    <lineage>
        <taxon>Bacteria</taxon>
        <taxon>Bacillati</taxon>
        <taxon>Bacillota</taxon>
        <taxon>Bacilli</taxon>
        <taxon>Bacillales</taxon>
        <taxon>Anoxybacillaceae</taxon>
        <taxon>Anoxybacillus</taxon>
    </lineage>
</organism>
<dbReference type="PANTHER" id="PTHR12110:SF48">
    <property type="entry name" value="BLL3656 PROTEIN"/>
    <property type="match status" value="1"/>
</dbReference>
<dbReference type="SUPFAM" id="SSF51658">
    <property type="entry name" value="Xylose isomerase-like"/>
    <property type="match status" value="1"/>
</dbReference>
<dbReference type="GO" id="GO:0016853">
    <property type="term" value="F:isomerase activity"/>
    <property type="evidence" value="ECO:0007669"/>
    <property type="project" value="UniProtKB-KW"/>
</dbReference>
<gene>
    <name evidence="2" type="ORF">J2S07_003508</name>
</gene>
<name>A0ABT9V895_9BACL</name>
<dbReference type="InterPro" id="IPR050312">
    <property type="entry name" value="IolE/XylAMocC-like"/>
</dbReference>
<evidence type="ECO:0000259" key="1">
    <source>
        <dbReference type="Pfam" id="PF01261"/>
    </source>
</evidence>
<evidence type="ECO:0000313" key="3">
    <source>
        <dbReference type="Proteomes" id="UP001231362"/>
    </source>
</evidence>
<dbReference type="Gene3D" id="3.20.20.150">
    <property type="entry name" value="Divalent-metal-dependent TIM barrel enzymes"/>
    <property type="match status" value="1"/>
</dbReference>
<protein>
    <submittedName>
        <fullName evidence="2">Sugar phosphate isomerase/epimerase</fullName>
    </submittedName>
</protein>